<dbReference type="GO" id="GO:0019031">
    <property type="term" value="C:viral envelope"/>
    <property type="evidence" value="ECO:0007669"/>
    <property type="project" value="UniProtKB-KW"/>
</dbReference>
<keyword evidence="1" id="KW-1168">Fusion of virus membrane with host membrane</keyword>
<keyword evidence="14" id="KW-1185">Reference proteome</keyword>
<evidence type="ECO:0000256" key="1">
    <source>
        <dbReference type="ARBA" id="ARBA00022506"/>
    </source>
</evidence>
<accession>A0A0B5D3L3</accession>
<dbReference type="PROSITE" id="PS52026">
    <property type="entry name" value="GL_GHV"/>
    <property type="match status" value="1"/>
</dbReference>
<dbReference type="GO" id="GO:0046718">
    <property type="term" value="P:symbiont entry into host cell"/>
    <property type="evidence" value="ECO:0007669"/>
    <property type="project" value="UniProtKB-KW"/>
</dbReference>
<keyword evidence="12" id="KW-1160">Virus entry into host cell</keyword>
<keyword evidence="8" id="KW-1043">Host membrane</keyword>
<dbReference type="KEGG" id="vg:65099576"/>
<sequence>MYTLSLTIYCILYIGYCHGLIPNPCCDIVPLTGINIPLPFEITSFHFTDLAWCQGRCVATLRYKVGTITTELCVNGFHLRAFFIRILSSLDFSVYQEEVDLLNYVRISLDDFLAAFKDTHSDNESITTRQPVLDLTTFKRIPAPRTRKVGARRGDLWILGSRQ</sequence>
<evidence type="ECO:0000256" key="2">
    <source>
        <dbReference type="ARBA" id="ARBA00022511"/>
    </source>
</evidence>
<keyword evidence="2" id="KW-1032">Host cell membrane</keyword>
<evidence type="ECO:0000256" key="12">
    <source>
        <dbReference type="ARBA" id="ARBA00023296"/>
    </source>
</evidence>
<reference evidence="13 14" key="1">
    <citation type="submission" date="2018-02" db="EMBL/GenBank/DDBJ databases">
        <title>Complete genome sequence of MneRV2, the pig-tailed macaque RV2 rhadinovirus, and evolutionary relationship with rhesus macaque RRV and human herpesvirus 8/KSHV.</title>
        <authorList>
            <person name="Rose T.M."/>
            <person name="Bruce A.G."/>
        </authorList>
    </citation>
    <scope>NUCLEOTIDE SEQUENCE [LARGE SCALE GENOMIC DNA]</scope>
    <source>
        <strain evidence="13 14">J97167</strain>
    </source>
</reference>
<evidence type="ECO:0000256" key="10">
    <source>
        <dbReference type="ARBA" id="ARBA00023136"/>
    </source>
</evidence>
<proteinExistence type="inferred from homology"/>
<dbReference type="Proteomes" id="UP000297089">
    <property type="component" value="Segment"/>
</dbReference>
<gene>
    <name evidence="13" type="primary">ORF47</name>
</gene>
<evidence type="ECO:0000256" key="5">
    <source>
        <dbReference type="ARBA" id="ARBA00022729"/>
    </source>
</evidence>
<protein>
    <submittedName>
        <fullName evidence="13">ORF47</fullName>
    </submittedName>
</protein>
<dbReference type="HAMAP" id="MF_04034">
    <property type="entry name" value="HSV_GL_alphagamma"/>
    <property type="match status" value="1"/>
</dbReference>
<keyword evidence="6" id="KW-1040">Host Golgi apparatus</keyword>
<evidence type="ECO:0000313" key="13">
    <source>
        <dbReference type="EMBL" id="AJE29691.1"/>
    </source>
</evidence>
<organism evidence="13 14">
    <name type="scientific">macacine gammaherpesvirus 12</name>
    <dbReference type="NCBI Taxonomy" id="2560571"/>
    <lineage>
        <taxon>Viruses</taxon>
        <taxon>Duplodnaviria</taxon>
        <taxon>Heunggongvirae</taxon>
        <taxon>Peploviricota</taxon>
        <taxon>Herviviricetes</taxon>
        <taxon>Herpesvirales</taxon>
        <taxon>Orthoherpesviridae</taxon>
        <taxon>Gammaherpesvirinae</taxon>
        <taxon>Rhadinovirus</taxon>
        <taxon>Rhadinovirus macacinegamma12</taxon>
    </lineage>
</organism>
<dbReference type="GO" id="GO:0019064">
    <property type="term" value="P:fusion of virus membrane with host plasma membrane"/>
    <property type="evidence" value="ECO:0007669"/>
    <property type="project" value="UniProtKB-KW"/>
</dbReference>
<dbReference type="Gene3D" id="3.10.390.20">
    <property type="entry name" value="Viral glycoprotein L"/>
    <property type="match status" value="1"/>
</dbReference>
<evidence type="ECO:0000313" key="14">
    <source>
        <dbReference type="Proteomes" id="UP000297089"/>
    </source>
</evidence>
<keyword evidence="11" id="KW-0325">Glycoprotein</keyword>
<name>A0A0B5D3L3_9GAMA</name>
<keyword evidence="3" id="KW-1169">Fusion of virus membrane with host cell membrane</keyword>
<keyword evidence="4" id="KW-1162">Viral penetration into host cytoplasm</keyword>
<evidence type="ECO:0000256" key="4">
    <source>
        <dbReference type="ARBA" id="ARBA00022595"/>
    </source>
</evidence>
<dbReference type="Pfam" id="PF11108">
    <property type="entry name" value="Phage_glycop_gL"/>
    <property type="match status" value="1"/>
</dbReference>
<keyword evidence="9" id="KW-0261">Viral envelope protein</keyword>
<dbReference type="InterPro" id="IPR034708">
    <property type="entry name" value="HSV_GL_alphagamma"/>
</dbReference>
<dbReference type="InterPro" id="IPR038313">
    <property type="entry name" value="Herpes_gL_rhadinovirus_sf"/>
</dbReference>
<dbReference type="EMBL" id="KP265674">
    <property type="protein sequence ID" value="AJE29691.1"/>
    <property type="molecule type" value="Genomic_DNA"/>
</dbReference>
<dbReference type="InterPro" id="IPR020175">
    <property type="entry name" value="Herpes_gL_rhadinovirus"/>
</dbReference>
<keyword evidence="5" id="KW-0732">Signal</keyword>
<keyword evidence="10" id="KW-0472">Membrane</keyword>
<evidence type="ECO:0000256" key="6">
    <source>
        <dbReference type="ARBA" id="ARBA00022812"/>
    </source>
</evidence>
<evidence type="ECO:0000256" key="9">
    <source>
        <dbReference type="ARBA" id="ARBA00022879"/>
    </source>
</evidence>
<evidence type="ECO:0000256" key="7">
    <source>
        <dbReference type="ARBA" id="ARBA00022844"/>
    </source>
</evidence>
<evidence type="ECO:0000256" key="8">
    <source>
        <dbReference type="ARBA" id="ARBA00022870"/>
    </source>
</evidence>
<evidence type="ECO:0000256" key="11">
    <source>
        <dbReference type="ARBA" id="ARBA00023180"/>
    </source>
</evidence>
<evidence type="ECO:0000256" key="3">
    <source>
        <dbReference type="ARBA" id="ARBA00022521"/>
    </source>
</evidence>
<keyword evidence="7" id="KW-0946">Virion</keyword>